<dbReference type="AlphaFoldDB" id="A0A0F9QRI2"/>
<accession>A0A0F9QRI2</accession>
<organism evidence="1">
    <name type="scientific">marine sediment metagenome</name>
    <dbReference type="NCBI Taxonomy" id="412755"/>
    <lineage>
        <taxon>unclassified sequences</taxon>
        <taxon>metagenomes</taxon>
        <taxon>ecological metagenomes</taxon>
    </lineage>
</organism>
<reference evidence="1" key="1">
    <citation type="journal article" date="2015" name="Nature">
        <title>Complex archaea that bridge the gap between prokaryotes and eukaryotes.</title>
        <authorList>
            <person name="Spang A."/>
            <person name="Saw J.H."/>
            <person name="Jorgensen S.L."/>
            <person name="Zaremba-Niedzwiedzka K."/>
            <person name="Martijn J."/>
            <person name="Lind A.E."/>
            <person name="van Eijk R."/>
            <person name="Schleper C."/>
            <person name="Guy L."/>
            <person name="Ettema T.J."/>
        </authorList>
    </citation>
    <scope>NUCLEOTIDE SEQUENCE</scope>
</reference>
<proteinExistence type="predicted"/>
<sequence length="61" mass="7340">MVRVCVCFKCKTYHVIHTHNFVSNKELESFRHKHKLHTIQIVNINELKPKNKFDTIYIEAD</sequence>
<gene>
    <name evidence="1" type="ORF">LCGC14_0741810</name>
</gene>
<name>A0A0F9QRI2_9ZZZZ</name>
<protein>
    <submittedName>
        <fullName evidence="1">Uncharacterized protein</fullName>
    </submittedName>
</protein>
<comment type="caution">
    <text evidence="1">The sequence shown here is derived from an EMBL/GenBank/DDBJ whole genome shotgun (WGS) entry which is preliminary data.</text>
</comment>
<dbReference type="EMBL" id="LAZR01001754">
    <property type="protein sequence ID" value="KKN39607.1"/>
    <property type="molecule type" value="Genomic_DNA"/>
</dbReference>
<evidence type="ECO:0000313" key="1">
    <source>
        <dbReference type="EMBL" id="KKN39607.1"/>
    </source>
</evidence>